<gene>
    <name evidence="1" type="ordered locus">Sfum_0085</name>
</gene>
<reference evidence="1 2" key="1">
    <citation type="submission" date="2006-10" db="EMBL/GenBank/DDBJ databases">
        <title>Complete sequence of Syntrophobacter fumaroxidans MPOB.</title>
        <authorList>
            <consortium name="US DOE Joint Genome Institute"/>
            <person name="Copeland A."/>
            <person name="Lucas S."/>
            <person name="Lapidus A."/>
            <person name="Barry K."/>
            <person name="Detter J.C."/>
            <person name="Glavina del Rio T."/>
            <person name="Hammon N."/>
            <person name="Israni S."/>
            <person name="Pitluck S."/>
            <person name="Goltsman E.G."/>
            <person name="Martinez M."/>
            <person name="Schmutz J."/>
            <person name="Larimer F."/>
            <person name="Land M."/>
            <person name="Hauser L."/>
            <person name="Kyrpides N."/>
            <person name="Kim E."/>
            <person name="Boone D.R."/>
            <person name="Brockman F."/>
            <person name="Culley D."/>
            <person name="Ferry J."/>
            <person name="Gunsalus R."/>
            <person name="McInerney M.J."/>
            <person name="Morrison M."/>
            <person name="Plugge C."/>
            <person name="Rohlin L."/>
            <person name="Scholten J."/>
            <person name="Sieber J."/>
            <person name="Stams A.J.M."/>
            <person name="Worm P."/>
            <person name="Henstra A.M."/>
            <person name="Richardson P."/>
        </authorList>
    </citation>
    <scope>NUCLEOTIDE SEQUENCE [LARGE SCALE GENOMIC DNA]</scope>
    <source>
        <strain evidence="2">DSM 10017 / MPOB</strain>
    </source>
</reference>
<dbReference type="Proteomes" id="UP000001784">
    <property type="component" value="Chromosome"/>
</dbReference>
<name>A0LED6_SYNFM</name>
<proteinExistence type="predicted"/>
<dbReference type="KEGG" id="sfu:Sfum_0085"/>
<evidence type="ECO:0000313" key="1">
    <source>
        <dbReference type="EMBL" id="ABK15788.1"/>
    </source>
</evidence>
<dbReference type="AlphaFoldDB" id="A0LED6"/>
<sequence>MRRVMLLTVPDAPDRNPGRSPGNGLFLPIPPCASMMPMTHLLRREPDARAVRLIQAVFCAGIIHVAVRKSDRMDGVSIIAIL</sequence>
<accession>A0LED6</accession>
<evidence type="ECO:0000313" key="2">
    <source>
        <dbReference type="Proteomes" id="UP000001784"/>
    </source>
</evidence>
<dbReference type="InParanoid" id="A0LED6"/>
<protein>
    <submittedName>
        <fullName evidence="1">Uncharacterized protein</fullName>
    </submittedName>
</protein>
<organism evidence="1 2">
    <name type="scientific">Syntrophobacter fumaroxidans (strain DSM 10017 / MPOB)</name>
    <dbReference type="NCBI Taxonomy" id="335543"/>
    <lineage>
        <taxon>Bacteria</taxon>
        <taxon>Pseudomonadati</taxon>
        <taxon>Thermodesulfobacteriota</taxon>
        <taxon>Syntrophobacteria</taxon>
        <taxon>Syntrophobacterales</taxon>
        <taxon>Syntrophobacteraceae</taxon>
        <taxon>Syntrophobacter</taxon>
    </lineage>
</organism>
<dbReference type="HOGENOM" id="CLU_2557090_0_0_7"/>
<keyword evidence="2" id="KW-1185">Reference proteome</keyword>
<dbReference type="EMBL" id="CP000478">
    <property type="protein sequence ID" value="ABK15788.1"/>
    <property type="molecule type" value="Genomic_DNA"/>
</dbReference>